<dbReference type="OrthoDB" id="25129at2759"/>
<dbReference type="GO" id="GO:0000049">
    <property type="term" value="F:tRNA binding"/>
    <property type="evidence" value="ECO:0007669"/>
    <property type="project" value="InterPro"/>
</dbReference>
<dbReference type="EMBL" id="MTYI01000162">
    <property type="protein sequence ID" value="PNP50264.1"/>
    <property type="molecule type" value="Genomic_DNA"/>
</dbReference>
<evidence type="ECO:0000313" key="4">
    <source>
        <dbReference type="EMBL" id="PNP50264.1"/>
    </source>
</evidence>
<dbReference type="GO" id="GO:0016783">
    <property type="term" value="F:sulfurtransferase activity"/>
    <property type="evidence" value="ECO:0007669"/>
    <property type="project" value="TreeGrafter"/>
</dbReference>
<protein>
    <recommendedName>
        <fullName evidence="3">Cytoplasmic tRNA 2-thiolation protein 2</fullName>
    </recommendedName>
</protein>
<evidence type="ECO:0000313" key="5">
    <source>
        <dbReference type="Proteomes" id="UP000236290"/>
    </source>
</evidence>
<dbReference type="HAMAP" id="MF_03054">
    <property type="entry name" value="CTU2"/>
    <property type="match status" value="1"/>
</dbReference>
<dbReference type="UniPathway" id="UPA00988"/>
<gene>
    <name evidence="3" type="primary">NCS2</name>
    <name evidence="3" type="synonym">CTU2</name>
    <name evidence="4" type="ORF">THARTR1_08972</name>
</gene>
<name>A0A2K0TXN0_TRIHA</name>
<comment type="function">
    <text evidence="3">Plays a central role in 2-thiolation of mcm(5)S(2)U at tRNA wobble positions of tRNA(Lys), tRNA(Glu) and tRNA(Gln). May act by forming a heterodimer with NCS6 that ligates sulfur from thiocarboxylated URM1 onto the uridine of tRNAs at wobble position. Prior mcm(5) tRNA modification by the elongator complex is required for 2-thiolation. May also be involved in protein urmylation.</text>
</comment>
<dbReference type="Proteomes" id="UP000236290">
    <property type="component" value="Unassembled WGS sequence"/>
</dbReference>
<dbReference type="PANTHER" id="PTHR20882">
    <property type="entry name" value="CYTOPLASMIC TRNA 2-THIOLATION PROTEIN 2"/>
    <property type="match status" value="1"/>
</dbReference>
<organism evidence="4 5">
    <name type="scientific">Trichoderma harzianum</name>
    <name type="common">Hypocrea lixii</name>
    <dbReference type="NCBI Taxonomy" id="5544"/>
    <lineage>
        <taxon>Eukaryota</taxon>
        <taxon>Fungi</taxon>
        <taxon>Dikarya</taxon>
        <taxon>Ascomycota</taxon>
        <taxon>Pezizomycotina</taxon>
        <taxon>Sordariomycetes</taxon>
        <taxon>Hypocreomycetidae</taxon>
        <taxon>Hypocreales</taxon>
        <taxon>Hypocreaceae</taxon>
        <taxon>Trichoderma</taxon>
    </lineage>
</organism>
<dbReference type="Gene3D" id="3.40.50.620">
    <property type="entry name" value="HUPs"/>
    <property type="match status" value="1"/>
</dbReference>
<dbReference type="GO" id="GO:0005829">
    <property type="term" value="C:cytosol"/>
    <property type="evidence" value="ECO:0007669"/>
    <property type="project" value="TreeGrafter"/>
</dbReference>
<comment type="subcellular location">
    <subcellularLocation>
        <location evidence="3">Cytoplasm</location>
    </subcellularLocation>
</comment>
<dbReference type="PANTHER" id="PTHR20882:SF14">
    <property type="entry name" value="CYTOPLASMIC TRNA 2-THIOLATION PROTEIN 2"/>
    <property type="match status" value="1"/>
</dbReference>
<comment type="caution">
    <text evidence="4">The sequence shown here is derived from an EMBL/GenBank/DDBJ whole genome shotgun (WGS) entry which is preliminary data.</text>
</comment>
<proteinExistence type="inferred from homology"/>
<dbReference type="InterPro" id="IPR014729">
    <property type="entry name" value="Rossmann-like_a/b/a_fold"/>
</dbReference>
<evidence type="ECO:0000256" key="1">
    <source>
        <dbReference type="ARBA" id="ARBA00022490"/>
    </source>
</evidence>
<evidence type="ECO:0000256" key="3">
    <source>
        <dbReference type="HAMAP-Rule" id="MF_03054"/>
    </source>
</evidence>
<dbReference type="InterPro" id="IPR019407">
    <property type="entry name" value="CTU2"/>
</dbReference>
<dbReference type="AlphaFoldDB" id="A0A2K0TXN0"/>
<dbReference type="GO" id="GO:0002143">
    <property type="term" value="P:tRNA wobble position uridine thiolation"/>
    <property type="evidence" value="ECO:0007669"/>
    <property type="project" value="TreeGrafter"/>
</dbReference>
<dbReference type="SUPFAM" id="SSF52402">
    <property type="entry name" value="Adenine nucleotide alpha hydrolases-like"/>
    <property type="match status" value="1"/>
</dbReference>
<keyword evidence="2 3" id="KW-0819">tRNA processing</keyword>
<accession>A0A2K0TXN0</accession>
<keyword evidence="1 3" id="KW-0963">Cytoplasm</keyword>
<sequence length="397" mass="43605">MLQYSPIMAASQTPGRPCMRCKKPDAAFELRNVATCQDCFIDYVDSKAVKRFTVLQRETRASTKPEPRRYVAGLSFGPSSTVLTQILDKTAQYHASRKGSSPFEPLIVHIDTDLSLSLSARTDSHDTPAQRLLAKYRERFPNVSFECVHLSKVLGVRTIDWTTIPVPEGKNDAERLQLFFASLPSVTSRADSLRLFIRHLLLDVAIQRSYSALLFGHSTTALAALTLSEVANGRGFAVPWQINDGLFTVCTYRPSADPASTGDASQEDAKTQFPIYYPLREILKAEVVTYLGTTPAVQELVPSADGASSSVVSHKDQSIEEVMARYFDGVEGPYSGIVTNVVRTAGKLDRLVTLHYCRLCGVTLDQEGDSTWAGELGDDLVQDTGKLCYGCKRSMGG</sequence>
<comment type="similarity">
    <text evidence="3">Belongs to the CTU2/NCS2 family.</text>
</comment>
<dbReference type="Pfam" id="PF10288">
    <property type="entry name" value="CTU2"/>
    <property type="match status" value="1"/>
</dbReference>
<reference evidence="4 5" key="1">
    <citation type="submission" date="2017-02" db="EMBL/GenBank/DDBJ databases">
        <title>Genomes of Trichoderma spp. with biocontrol activity.</title>
        <authorList>
            <person name="Gardiner D."/>
            <person name="Kazan K."/>
            <person name="Vos C."/>
            <person name="Harvey P."/>
        </authorList>
    </citation>
    <scope>NUCLEOTIDE SEQUENCE [LARGE SCALE GENOMIC DNA]</scope>
    <source>
        <strain evidence="4 5">Tr1</strain>
    </source>
</reference>
<dbReference type="GO" id="GO:0016779">
    <property type="term" value="F:nucleotidyltransferase activity"/>
    <property type="evidence" value="ECO:0007669"/>
    <property type="project" value="UniProtKB-UniRule"/>
</dbReference>
<dbReference type="GO" id="GO:0032447">
    <property type="term" value="P:protein urmylation"/>
    <property type="evidence" value="ECO:0007669"/>
    <property type="project" value="UniProtKB-UniRule"/>
</dbReference>
<evidence type="ECO:0000256" key="2">
    <source>
        <dbReference type="ARBA" id="ARBA00022694"/>
    </source>
</evidence>
<comment type="pathway">
    <text evidence="3">tRNA modification; 5-methoxycarbonylmethyl-2-thiouridine-tRNA biosynthesis.</text>
</comment>